<reference evidence="2 3" key="1">
    <citation type="journal article" date="2021" name="Elife">
        <title>Chloroplast acquisition without the gene transfer in kleptoplastic sea slugs, Plakobranchus ocellatus.</title>
        <authorList>
            <person name="Maeda T."/>
            <person name="Takahashi S."/>
            <person name="Yoshida T."/>
            <person name="Shimamura S."/>
            <person name="Takaki Y."/>
            <person name="Nagai Y."/>
            <person name="Toyoda A."/>
            <person name="Suzuki Y."/>
            <person name="Arimoto A."/>
            <person name="Ishii H."/>
            <person name="Satoh N."/>
            <person name="Nishiyama T."/>
            <person name="Hasebe M."/>
            <person name="Maruyama T."/>
            <person name="Minagawa J."/>
            <person name="Obokata J."/>
            <person name="Shigenobu S."/>
        </authorList>
    </citation>
    <scope>NUCLEOTIDE SEQUENCE [LARGE SCALE GENOMIC DNA]</scope>
</reference>
<keyword evidence="1" id="KW-0732">Signal</keyword>
<organism evidence="2 3">
    <name type="scientific">Elysia marginata</name>
    <dbReference type="NCBI Taxonomy" id="1093978"/>
    <lineage>
        <taxon>Eukaryota</taxon>
        <taxon>Metazoa</taxon>
        <taxon>Spiralia</taxon>
        <taxon>Lophotrochozoa</taxon>
        <taxon>Mollusca</taxon>
        <taxon>Gastropoda</taxon>
        <taxon>Heterobranchia</taxon>
        <taxon>Euthyneura</taxon>
        <taxon>Panpulmonata</taxon>
        <taxon>Sacoglossa</taxon>
        <taxon>Placobranchoidea</taxon>
        <taxon>Plakobranchidae</taxon>
        <taxon>Elysia</taxon>
    </lineage>
</organism>
<name>A0AAV4HAA5_9GAST</name>
<feature type="chain" id="PRO_5043495338" description="Carboxylesterase type B domain-containing protein" evidence="1">
    <location>
        <begin position="19"/>
        <end position="84"/>
    </location>
</feature>
<gene>
    <name evidence="2" type="ORF">ElyMa_004384800</name>
</gene>
<protein>
    <recommendedName>
        <fullName evidence="4">Carboxylesterase type B domain-containing protein</fullName>
    </recommendedName>
</protein>
<evidence type="ECO:0008006" key="4">
    <source>
        <dbReference type="Google" id="ProtNLM"/>
    </source>
</evidence>
<comment type="caution">
    <text evidence="2">The sequence shown here is derived from an EMBL/GenBank/DDBJ whole genome shotgun (WGS) entry which is preliminary data.</text>
</comment>
<sequence length="84" mass="8627">MAASWLLQAIYTSLLTTAGNLGGTTGGSSGPEVPVSPTVLANTTTGVIRGLVDNSSQPTIFFYLGVPFAKPPIGIVNKSQICLF</sequence>
<feature type="signal peptide" evidence="1">
    <location>
        <begin position="1"/>
        <end position="18"/>
    </location>
</feature>
<keyword evidence="3" id="KW-1185">Reference proteome</keyword>
<dbReference type="EMBL" id="BMAT01008852">
    <property type="protein sequence ID" value="GFR93705.1"/>
    <property type="molecule type" value="Genomic_DNA"/>
</dbReference>
<evidence type="ECO:0000313" key="3">
    <source>
        <dbReference type="Proteomes" id="UP000762676"/>
    </source>
</evidence>
<proteinExistence type="predicted"/>
<dbReference type="InterPro" id="IPR029058">
    <property type="entry name" value="AB_hydrolase_fold"/>
</dbReference>
<accession>A0AAV4HAA5</accession>
<evidence type="ECO:0000313" key="2">
    <source>
        <dbReference type="EMBL" id="GFR93705.1"/>
    </source>
</evidence>
<dbReference type="Proteomes" id="UP000762676">
    <property type="component" value="Unassembled WGS sequence"/>
</dbReference>
<evidence type="ECO:0000256" key="1">
    <source>
        <dbReference type="SAM" id="SignalP"/>
    </source>
</evidence>
<dbReference type="SUPFAM" id="SSF53474">
    <property type="entry name" value="alpha/beta-Hydrolases"/>
    <property type="match status" value="1"/>
</dbReference>
<dbReference type="AlphaFoldDB" id="A0AAV4HAA5"/>